<sequence length="300" mass="33733">MTVSIIGTNGLLATELGLFCNKKGMNVKAFGRRKPDLYAYNQFDTLDLMTEQIDLDSLLDSDVIFYTAGAGIQSNLKDSFEAIYKLNTYIPILLCKSLSEKGFKGTLVTFGSCFEIGNNNESVVFDEDNVVTSVLDVPNDYCVSKRIFTRYATSDNLNSFTHLHIILPTIYGEKEATHRLIPYTVSAIKNKAPMQFTKGTQIRQYLYAGDIPAIVFSLIDKKYNGVINISGVETYTVRQIVEMIYSFYGIEITEELFGKAERSDIGMLNLQLDGTKLENILPELNYTTFTDSLKLYDLCL</sequence>
<accession>A0ABS8A5P9</accession>
<dbReference type="SUPFAM" id="SSF51735">
    <property type="entry name" value="NAD(P)-binding Rossmann-fold domains"/>
    <property type="match status" value="1"/>
</dbReference>
<evidence type="ECO:0000259" key="1">
    <source>
        <dbReference type="Pfam" id="PF01370"/>
    </source>
</evidence>
<organism evidence="2 3">
    <name type="scientific">Chryseobacterium tagetis</name>
    <dbReference type="NCBI Taxonomy" id="2801334"/>
    <lineage>
        <taxon>Bacteria</taxon>
        <taxon>Pseudomonadati</taxon>
        <taxon>Bacteroidota</taxon>
        <taxon>Flavobacteriia</taxon>
        <taxon>Flavobacteriales</taxon>
        <taxon>Weeksellaceae</taxon>
        <taxon>Chryseobacterium group</taxon>
        <taxon>Chryseobacterium</taxon>
    </lineage>
</organism>
<evidence type="ECO:0000313" key="3">
    <source>
        <dbReference type="Proteomes" id="UP000618240"/>
    </source>
</evidence>
<proteinExistence type="predicted"/>
<comment type="caution">
    <text evidence="2">The sequence shown here is derived from an EMBL/GenBank/DDBJ whole genome shotgun (WGS) entry which is preliminary data.</text>
</comment>
<evidence type="ECO:0000313" key="2">
    <source>
        <dbReference type="EMBL" id="MCA6069100.1"/>
    </source>
</evidence>
<dbReference type="Gene3D" id="3.40.50.720">
    <property type="entry name" value="NAD(P)-binding Rossmann-like Domain"/>
    <property type="match status" value="1"/>
</dbReference>
<reference evidence="2 3" key="1">
    <citation type="submission" date="2021-09" db="EMBL/GenBank/DDBJ databases">
        <title>Genome sequencing and assembly of Chryseobacterium sp. RG1.</title>
        <authorList>
            <person name="Chhetri G."/>
        </authorList>
    </citation>
    <scope>NUCLEOTIDE SEQUENCE [LARGE SCALE GENOMIC DNA]</scope>
    <source>
        <strain evidence="2 3">RG1</strain>
    </source>
</reference>
<dbReference type="InterPro" id="IPR001509">
    <property type="entry name" value="Epimerase_deHydtase"/>
</dbReference>
<dbReference type="InterPro" id="IPR036291">
    <property type="entry name" value="NAD(P)-bd_dom_sf"/>
</dbReference>
<dbReference type="RefSeq" id="WP_225690289.1">
    <property type="nucleotide sequence ID" value="NZ_JAERSE020000005.1"/>
</dbReference>
<protein>
    <submittedName>
        <fullName evidence="2">NAD(P)-dependent oxidoreductase</fullName>
    </submittedName>
</protein>
<keyword evidence="3" id="KW-1185">Reference proteome</keyword>
<dbReference type="Pfam" id="PF01370">
    <property type="entry name" value="Epimerase"/>
    <property type="match status" value="1"/>
</dbReference>
<feature type="domain" description="NAD-dependent epimerase/dehydratase" evidence="1">
    <location>
        <begin position="5"/>
        <end position="229"/>
    </location>
</feature>
<dbReference type="Proteomes" id="UP000618240">
    <property type="component" value="Unassembled WGS sequence"/>
</dbReference>
<dbReference type="EMBL" id="JAERSE020000005">
    <property type="protein sequence ID" value="MCA6069100.1"/>
    <property type="molecule type" value="Genomic_DNA"/>
</dbReference>
<gene>
    <name evidence="2" type="ORF">JI747_018190</name>
</gene>
<name>A0ABS8A5P9_9FLAO</name>